<dbReference type="EMBL" id="CM046393">
    <property type="protein sequence ID" value="KAI8551196.1"/>
    <property type="molecule type" value="Genomic_DNA"/>
</dbReference>
<protein>
    <submittedName>
        <fullName evidence="1">Uncharacterized protein</fullName>
    </submittedName>
</protein>
<gene>
    <name evidence="1" type="ORF">RHMOL_Rhmol06G0166500</name>
</gene>
<comment type="caution">
    <text evidence="1">The sequence shown here is derived from an EMBL/GenBank/DDBJ whole genome shotgun (WGS) entry which is preliminary data.</text>
</comment>
<sequence>MVKTLNTKATRLWWKSTRSWSMDFCSRGREVCARIARDYAVAPSTMVITRLLIPKTLIADILKKIAFHYVFPRIKIPGLFLGARALCGFLGLFAFLIYKFRRRHLSMFDTIEDFLQSQNNLVPIRYSNSQIRKMTRGFKDKLGEGGYGSVYKAKLRSGYSAAIKVLEKSKANGQEFINEVATIGMIHHANVVRLIGFCATRSKRALVYKFMRNGSLEKYLFSQEGIISLSCKQMYDISLGVARGIEYLHRGCDMQILHFDIKPHNILLDENFNPKLSDFGLAKLYPTDNSMVSLTAARGTMGYMAPELFYKNIGRVSYKTDVYSYGMLLMEMAGRRRNLNAFADHASQIYFPSWIYDQFKEGKEIEMGEVVEEEKEMVRKMVITALWCIQMRPNDRPSMNKVVEMLEGNVESLEMPAKPFLTPQEIPVEDQ</sequence>
<organism evidence="1 2">
    <name type="scientific">Rhododendron molle</name>
    <name type="common">Chinese azalea</name>
    <name type="synonym">Azalea mollis</name>
    <dbReference type="NCBI Taxonomy" id="49168"/>
    <lineage>
        <taxon>Eukaryota</taxon>
        <taxon>Viridiplantae</taxon>
        <taxon>Streptophyta</taxon>
        <taxon>Embryophyta</taxon>
        <taxon>Tracheophyta</taxon>
        <taxon>Spermatophyta</taxon>
        <taxon>Magnoliopsida</taxon>
        <taxon>eudicotyledons</taxon>
        <taxon>Gunneridae</taxon>
        <taxon>Pentapetalae</taxon>
        <taxon>asterids</taxon>
        <taxon>Ericales</taxon>
        <taxon>Ericaceae</taxon>
        <taxon>Ericoideae</taxon>
        <taxon>Rhodoreae</taxon>
        <taxon>Rhododendron</taxon>
    </lineage>
</organism>
<name>A0ACC0NEB3_RHOML</name>
<proteinExistence type="predicted"/>
<evidence type="ECO:0000313" key="1">
    <source>
        <dbReference type="EMBL" id="KAI8551196.1"/>
    </source>
</evidence>
<dbReference type="Proteomes" id="UP001062846">
    <property type="component" value="Chromosome 6"/>
</dbReference>
<reference evidence="1" key="1">
    <citation type="submission" date="2022-02" db="EMBL/GenBank/DDBJ databases">
        <title>Plant Genome Project.</title>
        <authorList>
            <person name="Zhang R.-G."/>
        </authorList>
    </citation>
    <scope>NUCLEOTIDE SEQUENCE</scope>
    <source>
        <strain evidence="1">AT1</strain>
    </source>
</reference>
<accession>A0ACC0NEB3</accession>
<evidence type="ECO:0000313" key="2">
    <source>
        <dbReference type="Proteomes" id="UP001062846"/>
    </source>
</evidence>
<keyword evidence="2" id="KW-1185">Reference proteome</keyword>